<proteinExistence type="predicted"/>
<keyword evidence="2" id="KW-0472">Membrane</keyword>
<keyword evidence="1" id="KW-0732">Signal</keyword>
<dbReference type="Proteomes" id="UP000623129">
    <property type="component" value="Unassembled WGS sequence"/>
</dbReference>
<keyword evidence="2" id="KW-0812">Transmembrane</keyword>
<feature type="transmembrane region" description="Helical" evidence="2">
    <location>
        <begin position="92"/>
        <end position="111"/>
    </location>
</feature>
<dbReference type="Pfam" id="PF01190">
    <property type="entry name" value="Pollen_Ole_e_1"/>
    <property type="match status" value="1"/>
</dbReference>
<gene>
    <name evidence="3" type="ORF">FCM35_KLT07069</name>
</gene>
<keyword evidence="4" id="KW-1185">Reference proteome</keyword>
<reference evidence="3" key="1">
    <citation type="submission" date="2020-01" db="EMBL/GenBank/DDBJ databases">
        <title>Genome sequence of Kobresia littledalei, the first chromosome-level genome in the family Cyperaceae.</title>
        <authorList>
            <person name="Qu G."/>
        </authorList>
    </citation>
    <scope>NUCLEOTIDE SEQUENCE</scope>
    <source>
        <strain evidence="3">C.B.Clarke</strain>
        <tissue evidence="3">Leaf</tissue>
    </source>
</reference>
<dbReference type="OrthoDB" id="665669at2759"/>
<keyword evidence="2" id="KW-1133">Transmembrane helix</keyword>
<dbReference type="GO" id="GO:0071944">
    <property type="term" value="C:cell periphery"/>
    <property type="evidence" value="ECO:0007669"/>
    <property type="project" value="TreeGrafter"/>
</dbReference>
<feature type="transmembrane region" description="Helical" evidence="2">
    <location>
        <begin position="68"/>
        <end position="86"/>
    </location>
</feature>
<comment type="caution">
    <text evidence="3">The sequence shown here is derived from an EMBL/GenBank/DDBJ whole genome shotgun (WGS) entry which is preliminary data.</text>
</comment>
<protein>
    <submittedName>
        <fullName evidence="3">Non-classical arabinogalactan protein 31</fullName>
    </submittedName>
</protein>
<dbReference type="PANTHER" id="PTHR33470">
    <property type="entry name" value="OS01G0164075 PROTEIN"/>
    <property type="match status" value="1"/>
</dbReference>
<evidence type="ECO:0000313" key="4">
    <source>
        <dbReference type="Proteomes" id="UP000623129"/>
    </source>
</evidence>
<organism evidence="3 4">
    <name type="scientific">Carex littledalei</name>
    <dbReference type="NCBI Taxonomy" id="544730"/>
    <lineage>
        <taxon>Eukaryota</taxon>
        <taxon>Viridiplantae</taxon>
        <taxon>Streptophyta</taxon>
        <taxon>Embryophyta</taxon>
        <taxon>Tracheophyta</taxon>
        <taxon>Spermatophyta</taxon>
        <taxon>Magnoliopsida</taxon>
        <taxon>Liliopsida</taxon>
        <taxon>Poales</taxon>
        <taxon>Cyperaceae</taxon>
        <taxon>Cyperoideae</taxon>
        <taxon>Cariceae</taxon>
        <taxon>Carex</taxon>
        <taxon>Carex subgen. Euthyceras</taxon>
    </lineage>
</organism>
<evidence type="ECO:0000256" key="2">
    <source>
        <dbReference type="SAM" id="Phobius"/>
    </source>
</evidence>
<dbReference type="EMBL" id="SWLB01000016">
    <property type="protein sequence ID" value="KAF3328463.1"/>
    <property type="molecule type" value="Genomic_DNA"/>
</dbReference>
<dbReference type="PANTHER" id="PTHR33470:SF22">
    <property type="entry name" value="POLLEN OLE E 1 ALLERGEN AND EXTENSIN FAMILY PROTEIN"/>
    <property type="match status" value="1"/>
</dbReference>
<sequence>MAKWNLAGDGVVVVERVRTERAHSDTRMRLGRTDPVVRGTDCTGAMNVTNGLRKTGGSSSRNEKSLQIRYYWADLGFAMILAVGFYRSFRGGYFWFLVLSLSIVMLSARGIPLPQPGARLKFTVGIQGMVYCKSCKLPGYSSNLDSSPIPGATAILRCRTNSTNAISMLVKSNKDGYFELHTSQLTTFTSRNCRMYVPKSPTFRCNVPVYPGTRGSNVLKFEKAITLNDGIEYIYSSGVFVFNPKKGTRCP</sequence>
<name>A0A833R1D8_9POAL</name>
<accession>A0A833R1D8</accession>
<evidence type="ECO:0000256" key="1">
    <source>
        <dbReference type="ARBA" id="ARBA00022729"/>
    </source>
</evidence>
<dbReference type="AlphaFoldDB" id="A0A833R1D8"/>
<evidence type="ECO:0000313" key="3">
    <source>
        <dbReference type="EMBL" id="KAF3328463.1"/>
    </source>
</evidence>